<dbReference type="OrthoDB" id="9999388at2"/>
<sequence>MRKTKKKVVIRGEEDNTKLEEITKWHLERNLALCESIIDEDKKFFVDISRGNCRLIPKLIRFIETYYKVSLKNCKEVFGELLFYICDFSEYEDRPLSDFSKKNNKKYVDFSNVEKKVFEFEKKEMKQVQEVGRLSNLNFVYSFIKNETVSVEFKLSEVPQIREVKKRFDLYSQFCDTNRKIILRNVEYNNSTFDVEAVALLNRNAKNKAFLNKIDINMFVQDLTNYCQKTLNTKNKRKNRLNVQAVELEA</sequence>
<reference evidence="2" key="1">
    <citation type="submission" date="2016-07" db="EMBL/GenBank/DDBJ databases">
        <title>Nontailed viruses are major unrecognized killers of bacteria in the ocean.</title>
        <authorList>
            <person name="Kauffman K."/>
            <person name="Hussain F."/>
            <person name="Yang J."/>
            <person name="Arevalo P."/>
            <person name="Brown J."/>
            <person name="Cutler M."/>
            <person name="Kelly L."/>
            <person name="Polz M.F."/>
        </authorList>
    </citation>
    <scope>NUCLEOTIDE SEQUENCE [LARGE SCALE GENOMIC DNA]</scope>
    <source>
        <strain evidence="2">10N.261.46.F8</strain>
    </source>
</reference>
<comment type="caution">
    <text evidence="1">The sequence shown here is derived from an EMBL/GenBank/DDBJ whole genome shotgun (WGS) entry which is preliminary data.</text>
</comment>
<dbReference type="AlphaFoldDB" id="A0A2N7KKJ1"/>
<protein>
    <submittedName>
        <fullName evidence="1">Uncharacterized protein</fullName>
    </submittedName>
</protein>
<accession>A0A2N7KKJ1</accession>
<dbReference type="EMBL" id="MCZK01000021">
    <property type="protein sequence ID" value="PMM76827.1"/>
    <property type="molecule type" value="Genomic_DNA"/>
</dbReference>
<organism evidence="1 2">
    <name type="scientific">Vibrio lentus</name>
    <dbReference type="NCBI Taxonomy" id="136468"/>
    <lineage>
        <taxon>Bacteria</taxon>
        <taxon>Pseudomonadati</taxon>
        <taxon>Pseudomonadota</taxon>
        <taxon>Gammaproteobacteria</taxon>
        <taxon>Vibrionales</taxon>
        <taxon>Vibrionaceae</taxon>
        <taxon>Vibrio</taxon>
    </lineage>
</organism>
<dbReference type="RefSeq" id="WP_102433947.1">
    <property type="nucleotide sequence ID" value="NZ_CAWNVI010000021.1"/>
</dbReference>
<gene>
    <name evidence="1" type="ORF">BCT49_22010</name>
</gene>
<dbReference type="Proteomes" id="UP000235406">
    <property type="component" value="Unassembled WGS sequence"/>
</dbReference>
<evidence type="ECO:0000313" key="1">
    <source>
        <dbReference type="EMBL" id="PMM76827.1"/>
    </source>
</evidence>
<proteinExistence type="predicted"/>
<evidence type="ECO:0000313" key="2">
    <source>
        <dbReference type="Proteomes" id="UP000235406"/>
    </source>
</evidence>
<name>A0A2N7KKJ1_9VIBR</name>